<dbReference type="InterPro" id="IPR029058">
    <property type="entry name" value="AB_hydrolase_fold"/>
</dbReference>
<dbReference type="STRING" id="414703.SAMN04488125_13017"/>
<dbReference type="PANTHER" id="PTHR48081">
    <property type="entry name" value="AB HYDROLASE SUPERFAMILY PROTEIN C4A8.06C"/>
    <property type="match status" value="1"/>
</dbReference>
<reference evidence="4" key="1">
    <citation type="submission" date="2016-10" db="EMBL/GenBank/DDBJ databases">
        <authorList>
            <person name="Varghese N."/>
            <person name="Submissions S."/>
        </authorList>
    </citation>
    <scope>NUCLEOTIDE SEQUENCE [LARGE SCALE GENOMIC DNA]</scope>
    <source>
        <strain evidence="4">CGMCC 1.6474</strain>
    </source>
</reference>
<evidence type="ECO:0000256" key="1">
    <source>
        <dbReference type="ARBA" id="ARBA00022801"/>
    </source>
</evidence>
<dbReference type="RefSeq" id="WP_091951429.1">
    <property type="nucleotide sequence ID" value="NZ_FOSV01000030.1"/>
</dbReference>
<keyword evidence="4" id="KW-1185">Reference proteome</keyword>
<dbReference type="Proteomes" id="UP000198804">
    <property type="component" value="Unassembled WGS sequence"/>
</dbReference>
<dbReference type="GO" id="GO:0016787">
    <property type="term" value="F:hydrolase activity"/>
    <property type="evidence" value="ECO:0007669"/>
    <property type="project" value="UniProtKB-KW"/>
</dbReference>
<dbReference type="SUPFAM" id="SSF53474">
    <property type="entry name" value="alpha/beta-Hydrolases"/>
    <property type="match status" value="1"/>
</dbReference>
<protein>
    <submittedName>
        <fullName evidence="3">Arylformamidase</fullName>
    </submittedName>
</protein>
<name>A0A1I4LKI9_9HYPH</name>
<dbReference type="Gene3D" id="3.40.50.1820">
    <property type="entry name" value="alpha/beta hydrolase"/>
    <property type="match status" value="1"/>
</dbReference>
<dbReference type="InterPro" id="IPR049492">
    <property type="entry name" value="BD-FAE-like_dom"/>
</dbReference>
<feature type="domain" description="BD-FAE-like" evidence="2">
    <location>
        <begin position="65"/>
        <end position="153"/>
    </location>
</feature>
<dbReference type="Pfam" id="PF20434">
    <property type="entry name" value="BD-FAE"/>
    <property type="match status" value="1"/>
</dbReference>
<dbReference type="EMBL" id="FOSV01000030">
    <property type="protein sequence ID" value="SFL91554.1"/>
    <property type="molecule type" value="Genomic_DNA"/>
</dbReference>
<keyword evidence="1" id="KW-0378">Hydrolase</keyword>
<dbReference type="PANTHER" id="PTHR48081:SF33">
    <property type="entry name" value="KYNURENINE FORMAMIDASE"/>
    <property type="match status" value="1"/>
</dbReference>
<evidence type="ECO:0000313" key="4">
    <source>
        <dbReference type="Proteomes" id="UP000198804"/>
    </source>
</evidence>
<accession>A0A1I4LKI9</accession>
<dbReference type="AlphaFoldDB" id="A0A1I4LKI9"/>
<proteinExistence type="predicted"/>
<evidence type="ECO:0000313" key="3">
    <source>
        <dbReference type="EMBL" id="SFL91554.1"/>
    </source>
</evidence>
<dbReference type="OrthoDB" id="9771666at2"/>
<evidence type="ECO:0000259" key="2">
    <source>
        <dbReference type="Pfam" id="PF20434"/>
    </source>
</evidence>
<gene>
    <name evidence="3" type="ORF">SAMN04488125_13017</name>
</gene>
<dbReference type="InterPro" id="IPR050300">
    <property type="entry name" value="GDXG_lipolytic_enzyme"/>
</dbReference>
<sequence>MNPEDRDRLDREYNARASVPSFEAEYARYVAASAEAVSRLERVADLVYDAPSGQTLDLYPAGPGSPLFLWIHGGYWRALSKDDNAFPALGLVPNGVSVAVMNYALAPAVTLDEIVRQTRAALAWLHAEAARYRIEERRIHVGGSSAGGHLGGMLLAGGWHGAFGVPEDVVASGLLLSGLMDLEPLIHTHINAWMRLDPESARRNSPLHALPERSRARLLASVGGLESDAFKDQTERYLRAWTGAGHAGRRIAMPGYNHFDIALSLREPDGTLARAVAALC</sequence>
<organism evidence="3 4">
    <name type="scientific">Methylorubrum salsuginis</name>
    <dbReference type="NCBI Taxonomy" id="414703"/>
    <lineage>
        <taxon>Bacteria</taxon>
        <taxon>Pseudomonadati</taxon>
        <taxon>Pseudomonadota</taxon>
        <taxon>Alphaproteobacteria</taxon>
        <taxon>Hyphomicrobiales</taxon>
        <taxon>Methylobacteriaceae</taxon>
        <taxon>Methylorubrum</taxon>
    </lineage>
</organism>